<dbReference type="EMBL" id="DLUI01000161">
    <property type="protein sequence ID" value="DAB37428.1"/>
    <property type="molecule type" value="Genomic_DNA"/>
</dbReference>
<protein>
    <recommendedName>
        <fullName evidence="3">Lipoprotein</fullName>
    </recommendedName>
</protein>
<sequence>MILRILITALILIGCSTPSDTLPYPLLISEEGLGAIHPETPFEQISTSLSGFEFEKLSQISPQESEILFQMKRGNSAMAHIVSDASGKKIASIHILSPLIKNKNNQGLGDILLQTKTLNCSDDLCHYAEEPSLLYRIDSKSRTIREITYQKL</sequence>
<dbReference type="Proteomes" id="UP000228859">
    <property type="component" value="Unassembled WGS sequence"/>
</dbReference>
<dbReference type="Gene3D" id="2.60.460.10">
    <property type="entry name" value="protein yfey like domain"/>
    <property type="match status" value="1"/>
</dbReference>
<comment type="caution">
    <text evidence="1">The sequence shown here is derived from an EMBL/GenBank/DDBJ whole genome shotgun (WGS) entry which is preliminary data.</text>
</comment>
<evidence type="ECO:0000313" key="1">
    <source>
        <dbReference type="EMBL" id="DAB37428.1"/>
    </source>
</evidence>
<proteinExistence type="predicted"/>
<organism evidence="1 2">
    <name type="scientific">Sulfuricurvum kujiense</name>
    <dbReference type="NCBI Taxonomy" id="148813"/>
    <lineage>
        <taxon>Bacteria</taxon>
        <taxon>Pseudomonadati</taxon>
        <taxon>Campylobacterota</taxon>
        <taxon>Epsilonproteobacteria</taxon>
        <taxon>Campylobacterales</taxon>
        <taxon>Sulfurimonadaceae</taxon>
        <taxon>Sulfuricurvum</taxon>
    </lineage>
</organism>
<reference evidence="1 2" key="1">
    <citation type="journal article" date="2017" name="Front. Microbiol.">
        <title>Comparative Genomic Analysis of the Class Epsilonproteobacteria and Proposed Reclassification to Epsilonbacteraeota (phyl. nov.).</title>
        <authorList>
            <person name="Waite D.W."/>
            <person name="Vanwonterghem I."/>
            <person name="Rinke C."/>
            <person name="Parks D.H."/>
            <person name="Zhang Y."/>
            <person name="Takai K."/>
            <person name="Sievert S.M."/>
            <person name="Simon J."/>
            <person name="Campbell B.J."/>
            <person name="Hanson T.E."/>
            <person name="Woyke T."/>
            <person name="Klotz M.G."/>
            <person name="Hugenholtz P."/>
        </authorList>
    </citation>
    <scope>NUCLEOTIDE SEQUENCE [LARGE SCALE GENOMIC DNA]</scope>
    <source>
        <strain evidence="1">UBA12443</strain>
    </source>
</reference>
<dbReference type="InterPro" id="IPR038714">
    <property type="entry name" value="YfeY-like_sf"/>
</dbReference>
<dbReference type="PROSITE" id="PS51257">
    <property type="entry name" value="PROKAR_LIPOPROTEIN"/>
    <property type="match status" value="1"/>
</dbReference>
<evidence type="ECO:0000313" key="2">
    <source>
        <dbReference type="Proteomes" id="UP000228859"/>
    </source>
</evidence>
<accession>A0A2D3WAI8</accession>
<dbReference type="AlphaFoldDB" id="A0A2D3WAI8"/>
<evidence type="ECO:0008006" key="3">
    <source>
        <dbReference type="Google" id="ProtNLM"/>
    </source>
</evidence>
<name>A0A2D3WAI8_9BACT</name>
<gene>
    <name evidence="1" type="ORF">CFH83_11155</name>
</gene>